<keyword evidence="1 7" id="KW-0378">Hydrolase</keyword>
<dbReference type="CDD" id="cd18793">
    <property type="entry name" value="SF2_C_SNF"/>
    <property type="match status" value="1"/>
</dbReference>
<dbReference type="Pfam" id="PF04434">
    <property type="entry name" value="SWIM"/>
    <property type="match status" value="1"/>
</dbReference>
<evidence type="ECO:0000313" key="7">
    <source>
        <dbReference type="EMBL" id="MFC0711400.1"/>
    </source>
</evidence>
<accession>A0ABV6SSX1</accession>
<evidence type="ECO:0000256" key="1">
    <source>
        <dbReference type="ARBA" id="ARBA00022801"/>
    </source>
</evidence>
<comment type="caution">
    <text evidence="7">The sequence shown here is derived from an EMBL/GenBank/DDBJ whole genome shotgun (WGS) entry which is preliminary data.</text>
</comment>
<keyword evidence="8" id="KW-1185">Reference proteome</keyword>
<dbReference type="Proteomes" id="UP001589891">
    <property type="component" value="Unassembled WGS sequence"/>
</dbReference>
<feature type="domain" description="Helicase ATP-binding" evidence="5">
    <location>
        <begin position="418"/>
        <end position="578"/>
    </location>
</feature>
<dbReference type="PROSITE" id="PS51194">
    <property type="entry name" value="HELICASE_CTER"/>
    <property type="match status" value="1"/>
</dbReference>
<dbReference type="Pfam" id="PF00176">
    <property type="entry name" value="SNF2-rel_dom"/>
    <property type="match status" value="1"/>
</dbReference>
<dbReference type="SUPFAM" id="SSF52540">
    <property type="entry name" value="P-loop containing nucleoside triphosphate hydrolases"/>
    <property type="match status" value="2"/>
</dbReference>
<name>A0ABV6SSX1_AZOPA</name>
<sequence length="872" mass="98893">MQPDFLRMRLEDWRDQFDPSTLQRGQDYASQGRCTLLQVAPDEINASCRGSVTRRYRQHIHLQSRADGWRIDGRCSCPVGHNCKHVVAALFTLQRQSPPAEPKAVLPERRIDDLEPAPQLTLGSHVRLHYDTRKGRMVEQLQHRAALAFRYGDQLAFGKPAKDLLVPGATEILRIRRHSESEARHRRTLAAQGFHIALRKSEALPETVGELFELLDDESWLHWVRHDLPRLREQGWHIEMRPDFHYNLLDIDDWYLHLEPAAGQDWFDLEMGIEVQGQRLSLLPILLHAIRHSPWLLTPEALARRADDEMLLVPVSRTPGITQRVALPFGRLRPLLASLGELFFQRPDEAPQRLRLARPDAARLAALEAELPLHWQGGETLRDFARRLRDLPQQPIVAPAGLRAELRPYQSQGLAWLQALRELRVGGVLADDMGLGKTLQTLAHILLEKEAGRLNAPALIVMPTSLIPNWQDEAARFAPGLRVLALHGPRRSTLFGEMGAADLLLTSYALLSRDLKALARQSYHLLILDEAQNIKNPRSKAAQAARELDARHRLCLTGTPMENHLGELWSLFHLLMPGWLGDQQAFKRDYRLPIEKHGDLARLAHLKARVRPFLLRRTKEQVAPELPPKSEITQYLDLSEAQRDRYETLRLAMDSKIRVEIERQGLARSQLLILEALLRLRQVCCDLRLLEDEAVAGCQAADSAKLSALLPMLEELSAEGRRVLLFSQFTGMLQLIAMELDARKIPYVQLTGATRDRRTPVEKFQAGRVPVFLISLKAGGAGLNLTAADTVIHFDPWWNPAAEAQASDRAYRIGQDKPVFVYRLIARGSVEEKIQHLQKAKAELAHGLLEGAIQGEWRMEEEDIAALFAPLE</sequence>
<dbReference type="SMART" id="SM00487">
    <property type="entry name" value="DEXDc"/>
    <property type="match status" value="1"/>
</dbReference>
<dbReference type="InterPro" id="IPR000330">
    <property type="entry name" value="SNF2_N"/>
</dbReference>
<evidence type="ECO:0000259" key="6">
    <source>
        <dbReference type="PROSITE" id="PS51194"/>
    </source>
</evidence>
<dbReference type="InterPro" id="IPR007527">
    <property type="entry name" value="Znf_SWIM"/>
</dbReference>
<dbReference type="InterPro" id="IPR014001">
    <property type="entry name" value="Helicase_ATP-bd"/>
</dbReference>
<dbReference type="PROSITE" id="PS50966">
    <property type="entry name" value="ZF_SWIM"/>
    <property type="match status" value="1"/>
</dbReference>
<evidence type="ECO:0000313" key="8">
    <source>
        <dbReference type="Proteomes" id="UP001589891"/>
    </source>
</evidence>
<evidence type="ECO:0000259" key="4">
    <source>
        <dbReference type="PROSITE" id="PS50966"/>
    </source>
</evidence>
<dbReference type="PROSITE" id="PS51192">
    <property type="entry name" value="HELICASE_ATP_BIND_1"/>
    <property type="match status" value="1"/>
</dbReference>
<dbReference type="Pfam" id="PF00271">
    <property type="entry name" value="Helicase_C"/>
    <property type="match status" value="1"/>
</dbReference>
<feature type="domain" description="Helicase C-terminal" evidence="6">
    <location>
        <begin position="705"/>
        <end position="865"/>
    </location>
</feature>
<keyword evidence="2 7" id="KW-0067">ATP-binding</keyword>
<keyword evidence="2 7" id="KW-0547">Nucleotide-binding</keyword>
<dbReference type="SMART" id="SM00490">
    <property type="entry name" value="HELICc"/>
    <property type="match status" value="1"/>
</dbReference>
<keyword evidence="3" id="KW-0863">Zinc-finger</keyword>
<protein>
    <submittedName>
        <fullName evidence="7">DEAD/DEAH box helicase</fullName>
        <ecNumber evidence="7">3.6.4.-</ecNumber>
    </submittedName>
</protein>
<gene>
    <name evidence="7" type="ORF">ACFFGX_18220</name>
</gene>
<proteinExistence type="predicted"/>
<dbReference type="Gene3D" id="3.40.50.10810">
    <property type="entry name" value="Tandem AAA-ATPase domain"/>
    <property type="match status" value="1"/>
</dbReference>
<dbReference type="InterPro" id="IPR027417">
    <property type="entry name" value="P-loop_NTPase"/>
</dbReference>
<reference evidence="7 8" key="1">
    <citation type="submission" date="2024-09" db="EMBL/GenBank/DDBJ databases">
        <authorList>
            <person name="Sun Q."/>
            <person name="Mori K."/>
        </authorList>
    </citation>
    <scope>NUCLEOTIDE SEQUENCE [LARGE SCALE GENOMIC DNA]</scope>
    <source>
        <strain evidence="7 8">NCAIM B.01794</strain>
    </source>
</reference>
<dbReference type="GO" id="GO:0016787">
    <property type="term" value="F:hydrolase activity"/>
    <property type="evidence" value="ECO:0007669"/>
    <property type="project" value="UniProtKB-KW"/>
</dbReference>
<feature type="domain" description="SWIM-type" evidence="4">
    <location>
        <begin position="56"/>
        <end position="94"/>
    </location>
</feature>
<dbReference type="PANTHER" id="PTHR10799">
    <property type="entry name" value="SNF2/RAD54 HELICASE FAMILY"/>
    <property type="match status" value="1"/>
</dbReference>
<keyword evidence="3" id="KW-0479">Metal-binding</keyword>
<dbReference type="EMBL" id="JBHLSS010000116">
    <property type="protein sequence ID" value="MFC0711400.1"/>
    <property type="molecule type" value="Genomic_DNA"/>
</dbReference>
<keyword evidence="3" id="KW-0862">Zinc</keyword>
<dbReference type="RefSeq" id="WP_376948171.1">
    <property type="nucleotide sequence ID" value="NZ_CP171449.1"/>
</dbReference>
<organism evidence="7 8">
    <name type="scientific">Azorhizophilus paspali</name>
    <name type="common">Azotobacter paspali</name>
    <dbReference type="NCBI Taxonomy" id="69963"/>
    <lineage>
        <taxon>Bacteria</taxon>
        <taxon>Pseudomonadati</taxon>
        <taxon>Pseudomonadota</taxon>
        <taxon>Gammaproteobacteria</taxon>
        <taxon>Pseudomonadales</taxon>
        <taxon>Pseudomonadaceae</taxon>
        <taxon>Azorhizophilus</taxon>
    </lineage>
</organism>
<evidence type="ECO:0000259" key="5">
    <source>
        <dbReference type="PROSITE" id="PS51192"/>
    </source>
</evidence>
<dbReference type="Gene3D" id="3.40.50.300">
    <property type="entry name" value="P-loop containing nucleotide triphosphate hydrolases"/>
    <property type="match status" value="1"/>
</dbReference>
<evidence type="ECO:0000256" key="2">
    <source>
        <dbReference type="ARBA" id="ARBA00022806"/>
    </source>
</evidence>
<dbReference type="InterPro" id="IPR001650">
    <property type="entry name" value="Helicase_C-like"/>
</dbReference>
<dbReference type="InterPro" id="IPR038718">
    <property type="entry name" value="SNF2-like_sf"/>
</dbReference>
<evidence type="ECO:0000256" key="3">
    <source>
        <dbReference type="PROSITE-ProRule" id="PRU00325"/>
    </source>
</evidence>
<dbReference type="EC" id="3.6.4.-" evidence="7"/>
<dbReference type="GO" id="GO:0004386">
    <property type="term" value="F:helicase activity"/>
    <property type="evidence" value="ECO:0007669"/>
    <property type="project" value="UniProtKB-KW"/>
</dbReference>
<dbReference type="CDD" id="cd18012">
    <property type="entry name" value="DEXQc_arch_SWI2_SNF2"/>
    <property type="match status" value="1"/>
</dbReference>
<keyword evidence="2 7" id="KW-0347">Helicase</keyword>
<dbReference type="InterPro" id="IPR049730">
    <property type="entry name" value="SNF2/RAD54-like_C"/>
</dbReference>